<sequence length="1253" mass="135092">MSLTAQRVAAIRAAGQGSGVLLTGRLVLTVAHLLPSEGAAPTRIEAAVPGGRGWVRCTPLWRAPQDGADVALLLAAGDLVRPELAAAFGPLHWGRIEGVDPVPLCHAIGYPAAGREDGGVLRSHQLVGTLAPATGLGTGRHTLSTQHQPPGPVSGVDSPWAGMSGAPVIFNGLLLGLATADLAPDIWSHSQLGLVPVVPLLDTPDFTRQLARRLTTPVRIQGISAQARKDAAFEEKYARSIGKEHGRLKIFGLPQSMPWDLGTAYLSLQAVQLSDTQRSADSPAPRRGYGNAVAPSGDTLLGPPERRGRVEGMLKSRRRVLLRGQAGSGKTTLLQWLAVNAVAGTLVGELAELNYRVPFVLRLRTMFQLRNLQPVPAEFLAMDRSPVADSQPRGWADRLFAAGRAVLLVDGLDEIPQGERDEAGEWLAELLDSYPNCFTLVTVRPSGVPAQWLSHLRFEELLLCPMDEWDRNRFVERWHQAALAAERAAAEATAPEQLTEDELAALEDQFRAMKNALRRTLGQSPELELLTDSPLLCAMICALHREWEGALPRRKMELYELALDMLLLRRDKMRRVAVEPAGYQYGREEQLAPLQRMARWLVLNGQHEGDRSDALRQIAQVLPSLPAARAGIDAEQMLRHLVERTGLLTETSVDTFEFVHRTFQDYLAGLEFAQDRDFGLLAGRAADEHWADVVRMAVGHCAQGDRARLLHRLLAAADECPDPREARWMRLVTASCLPYASVLAENVRTEVLAGVAPLLRLYPVEAEAAYEQREWQGLFAIGEDLLPLLTVDTDLPPWLVCRLLERMGGEEALSRLAAINNRIAAEHGSPDSSPDSTRDALASREVLARAYQEAGDLARAIPVLEELVALAEAVKGPGHPDTFGPRLRLAEAYLDSGQLSGALPRYQQLLADAEAAARTASGTSGAAAGNAAVDGAPAEATGSPPATADLLHIRGRLGVAYLQAGAIGLAIPLLEDLTAQTEDLHGPESGEALAARGSHAAALRDAGSLAKAITTFEWLLMDAEHALGEDHPITLVIRTDAAASLAEAGDLSRAIAALEQIQADAVRALGEDYPTTLTASLRLAAAYADAGDLFRAVPLLEAVDLARTRVLGESHPATFTVRRHLAVAYLDQGEPALAFDLLHTTLERARRAVGEEHPEPLALRHELGVATRRVGDAGQAVRLLFAVLGDRWALLGERHPDTLRTRHQLAKAYWAAGDSVEAAQLAGRTLALCLTYLSAGHPLTVAVRESLRG</sequence>
<dbReference type="InterPro" id="IPR007111">
    <property type="entry name" value="NACHT_NTPase"/>
</dbReference>
<dbReference type="SUPFAM" id="SSF52540">
    <property type="entry name" value="P-loop containing nucleoside triphosphate hydrolases"/>
    <property type="match status" value="1"/>
</dbReference>
<reference evidence="4 5" key="1">
    <citation type="submission" date="2020-08" db="EMBL/GenBank/DDBJ databases">
        <title>Sequencing the genomes of 1000 actinobacteria strains.</title>
        <authorList>
            <person name="Klenk H.-P."/>
        </authorList>
    </citation>
    <scope>NUCLEOTIDE SEQUENCE [LARGE SCALE GENOMIC DNA]</scope>
    <source>
        <strain evidence="4 5">DSM 41654</strain>
    </source>
</reference>
<dbReference type="Proteomes" id="UP000540506">
    <property type="component" value="Unassembled WGS sequence"/>
</dbReference>
<dbReference type="PROSITE" id="PS50837">
    <property type="entry name" value="NACHT"/>
    <property type="match status" value="1"/>
</dbReference>
<dbReference type="InterPro" id="IPR027417">
    <property type="entry name" value="P-loop_NTPase"/>
</dbReference>
<dbReference type="PANTHER" id="PTHR46844:SF1">
    <property type="entry name" value="SLR5058 PROTEIN"/>
    <property type="match status" value="1"/>
</dbReference>
<keyword evidence="1" id="KW-0175">Coiled coil</keyword>
<evidence type="ECO:0000256" key="1">
    <source>
        <dbReference type="SAM" id="Coils"/>
    </source>
</evidence>
<dbReference type="SUPFAM" id="SSF50494">
    <property type="entry name" value="Trypsin-like serine proteases"/>
    <property type="match status" value="1"/>
</dbReference>
<dbReference type="Gene3D" id="3.40.50.300">
    <property type="entry name" value="P-loop containing nucleotide triphosphate hydrolases"/>
    <property type="match status" value="1"/>
</dbReference>
<dbReference type="Gene3D" id="1.25.40.10">
    <property type="entry name" value="Tetratricopeptide repeat domain"/>
    <property type="match status" value="3"/>
</dbReference>
<dbReference type="Pfam" id="PF13424">
    <property type="entry name" value="TPR_12"/>
    <property type="match status" value="2"/>
</dbReference>
<proteinExistence type="predicted"/>
<feature type="region of interest" description="Disordered" evidence="2">
    <location>
        <begin position="276"/>
        <end position="308"/>
    </location>
</feature>
<comment type="caution">
    <text evidence="4">The sequence shown here is derived from an EMBL/GenBank/DDBJ whole genome shotgun (WGS) entry which is preliminary data.</text>
</comment>
<dbReference type="Pfam" id="PF13374">
    <property type="entry name" value="TPR_10"/>
    <property type="match status" value="1"/>
</dbReference>
<evidence type="ECO:0000259" key="3">
    <source>
        <dbReference type="PROSITE" id="PS50837"/>
    </source>
</evidence>
<dbReference type="AlphaFoldDB" id="A0A7W7R429"/>
<dbReference type="InterPro" id="IPR011990">
    <property type="entry name" value="TPR-like_helical_dom_sf"/>
</dbReference>
<evidence type="ECO:0000313" key="4">
    <source>
        <dbReference type="EMBL" id="MBB4925037.1"/>
    </source>
</evidence>
<organism evidence="4 5">
    <name type="scientific">Kitasatospora kifunensis</name>
    <name type="common">Streptomyces kifunensis</name>
    <dbReference type="NCBI Taxonomy" id="58351"/>
    <lineage>
        <taxon>Bacteria</taxon>
        <taxon>Bacillati</taxon>
        <taxon>Actinomycetota</taxon>
        <taxon>Actinomycetes</taxon>
        <taxon>Kitasatosporales</taxon>
        <taxon>Streptomycetaceae</taxon>
        <taxon>Kitasatospora</taxon>
    </lineage>
</organism>
<evidence type="ECO:0000256" key="2">
    <source>
        <dbReference type="SAM" id="MobiDB-lite"/>
    </source>
</evidence>
<accession>A0A7W7R429</accession>
<dbReference type="SUPFAM" id="SSF48452">
    <property type="entry name" value="TPR-like"/>
    <property type="match status" value="3"/>
</dbReference>
<dbReference type="InterPro" id="IPR009003">
    <property type="entry name" value="Peptidase_S1_PA"/>
</dbReference>
<protein>
    <submittedName>
        <fullName evidence="4">Tetratricopeptide (TPR) repeat protein</fullName>
    </submittedName>
</protein>
<name>A0A7W7R429_KITKI</name>
<feature type="domain" description="NACHT" evidence="3">
    <location>
        <begin position="318"/>
        <end position="674"/>
    </location>
</feature>
<dbReference type="PANTHER" id="PTHR46844">
    <property type="entry name" value="SLR5058 PROTEIN"/>
    <property type="match status" value="1"/>
</dbReference>
<dbReference type="Pfam" id="PF05729">
    <property type="entry name" value="NACHT"/>
    <property type="match status" value="1"/>
</dbReference>
<keyword evidence="5" id="KW-1185">Reference proteome</keyword>
<dbReference type="RefSeq" id="WP_184936902.1">
    <property type="nucleotide sequence ID" value="NZ_JACHJV010000001.1"/>
</dbReference>
<dbReference type="EMBL" id="JACHJV010000001">
    <property type="protein sequence ID" value="MBB4925037.1"/>
    <property type="molecule type" value="Genomic_DNA"/>
</dbReference>
<feature type="coiled-coil region" evidence="1">
    <location>
        <begin position="496"/>
        <end position="523"/>
    </location>
</feature>
<gene>
    <name evidence="4" type="ORF">FHR34_004030</name>
</gene>
<evidence type="ECO:0000313" key="5">
    <source>
        <dbReference type="Proteomes" id="UP000540506"/>
    </source>
</evidence>